<protein>
    <submittedName>
        <fullName evidence="2">ATP synthase F0 subunit 8</fullName>
    </submittedName>
</protein>
<organism evidence="2">
    <name type="scientific">Tridacna maxima</name>
    <name type="common">Blue maxima clam</name>
    <dbReference type="NCBI Taxonomy" id="80832"/>
    <lineage>
        <taxon>Eukaryota</taxon>
        <taxon>Metazoa</taxon>
        <taxon>Spiralia</taxon>
        <taxon>Lophotrochozoa</taxon>
        <taxon>Mollusca</taxon>
        <taxon>Bivalvia</taxon>
        <taxon>Autobranchia</taxon>
        <taxon>Heteroconchia</taxon>
        <taxon>Euheterodonta</taxon>
        <taxon>Imparidentia</taxon>
        <taxon>Neoheterodontei</taxon>
        <taxon>Cardiida</taxon>
        <taxon>Cardioidea</taxon>
        <taxon>Cardiidae</taxon>
        <taxon>Tridacninae</taxon>
        <taxon>Tridacna</taxon>
    </lineage>
</organism>
<gene>
    <name evidence="2" type="primary">atp8</name>
</gene>
<dbReference type="AlphaFoldDB" id="A0A4Y5QHU7"/>
<feature type="transmembrane region" description="Helical" evidence="1">
    <location>
        <begin position="12"/>
        <end position="32"/>
    </location>
</feature>
<sequence length="38" mass="4666">MMAQLSTSLWLMTYFSVVLTMFLVMVIIWWSGKRRYKF</sequence>
<evidence type="ECO:0000313" key="2">
    <source>
        <dbReference type="EMBL" id="QCX31188.1"/>
    </source>
</evidence>
<keyword evidence="2" id="KW-0496">Mitochondrion</keyword>
<proteinExistence type="predicted"/>
<evidence type="ECO:0000256" key="1">
    <source>
        <dbReference type="SAM" id="Phobius"/>
    </source>
</evidence>
<dbReference type="EMBL" id="MK105973">
    <property type="protein sequence ID" value="QCX31188.1"/>
    <property type="molecule type" value="Genomic_DNA"/>
</dbReference>
<keyword evidence="1" id="KW-1133">Transmembrane helix</keyword>
<keyword evidence="1" id="KW-0812">Transmembrane</keyword>
<reference evidence="2" key="1">
    <citation type="journal article" date="2019" name="Mitochondrial DNA Part B Resour">
        <title>The complete mitochondrial genome of the giant clam, Tridacna maxima (Tridacnidae Tridacna).</title>
        <authorList>
            <person name="Ma H."/>
            <person name="Zhang Y."/>
            <person name="Zhang Y."/>
            <person name="Xiao S."/>
            <person name="Han C."/>
            <person name="Chen S."/>
            <person name="Yu Z."/>
        </authorList>
    </citation>
    <scope>NUCLEOTIDE SEQUENCE</scope>
</reference>
<name>A0A4Y5QHU7_TRIMX</name>
<keyword evidence="1" id="KW-0472">Membrane</keyword>
<accession>A0A4Y5QHU7</accession>
<geneLocation type="mitochondrion" evidence="2"/>